<sequence length="402" mass="43647">MKKIAFGLAALATLALTSCSSDDDGGNVTPTTSVTTPDTYTFERDGSTTVNFSGQTTRIQMAQELIAGFLDTSNTEATLDAMFAHEEGNADFSDADLNASNKSIRSKTAASTDYFSANTTDAAVIKAIFDYYIFAQVEDVFPNWTTIATAGYAGQLQQAGGGTTRYVNEQGLEYNQAFAKSLIGALMTDQILNNYLSPSVLDAGDNVANNDAAVLDGDNNYTTMEHKWDEAYGYLYGNEDNPAVPVLGADNFLNEYLSRVDSDTDFNGIAMDVYNAFKLGRAAIVAKDYDVRDAQADIIREKISQVIAVRAIYYLQQGKNNLGTSNALAFHALSEAYGFIYSLQFTRKPGTTEPYFSKDEVLFLTDSLMQGDGFWDVTAETLDTLSDTISAEFSFTTEQAGS</sequence>
<name>A0ABS1WKU9_9FLAO</name>
<gene>
    <name evidence="2" type="ORF">JAO71_08025</name>
</gene>
<keyword evidence="1" id="KW-0732">Signal</keyword>
<proteinExistence type="predicted"/>
<dbReference type="InterPro" id="IPR032331">
    <property type="entry name" value="DUF4856"/>
</dbReference>
<dbReference type="Pfam" id="PF16148">
    <property type="entry name" value="DUF4856"/>
    <property type="match status" value="1"/>
</dbReference>
<feature type="chain" id="PRO_5047289667" evidence="1">
    <location>
        <begin position="24"/>
        <end position="402"/>
    </location>
</feature>
<evidence type="ECO:0000313" key="2">
    <source>
        <dbReference type="EMBL" id="MBL7559749.1"/>
    </source>
</evidence>
<keyword evidence="3" id="KW-1185">Reference proteome</keyword>
<dbReference type="EMBL" id="JAEMEF010000005">
    <property type="protein sequence ID" value="MBL7559749.1"/>
    <property type="molecule type" value="Genomic_DNA"/>
</dbReference>
<evidence type="ECO:0000256" key="1">
    <source>
        <dbReference type="SAM" id="SignalP"/>
    </source>
</evidence>
<feature type="signal peptide" evidence="1">
    <location>
        <begin position="1"/>
        <end position="23"/>
    </location>
</feature>
<comment type="caution">
    <text evidence="2">The sequence shown here is derived from an EMBL/GenBank/DDBJ whole genome shotgun (WGS) entry which is preliminary data.</text>
</comment>
<reference evidence="2 3" key="1">
    <citation type="submission" date="2020-12" db="EMBL/GenBank/DDBJ databases">
        <title>Olleya sediminilitoris sp. nov., isolated from a tidal flat.</title>
        <authorList>
            <person name="Park S."/>
            <person name="Yoon J.-H."/>
        </authorList>
    </citation>
    <scope>NUCLEOTIDE SEQUENCE [LARGE SCALE GENOMIC DNA]</scope>
    <source>
        <strain evidence="2 3">YSTF-M6</strain>
    </source>
</reference>
<dbReference type="Proteomes" id="UP000605013">
    <property type="component" value="Unassembled WGS sequence"/>
</dbReference>
<accession>A0ABS1WKU9</accession>
<organism evidence="2 3">
    <name type="scientific">Olleya sediminilitoris</name>
    <dbReference type="NCBI Taxonomy" id="2795739"/>
    <lineage>
        <taxon>Bacteria</taxon>
        <taxon>Pseudomonadati</taxon>
        <taxon>Bacteroidota</taxon>
        <taxon>Flavobacteriia</taxon>
        <taxon>Flavobacteriales</taxon>
        <taxon>Flavobacteriaceae</taxon>
    </lineage>
</organism>
<dbReference type="PROSITE" id="PS51257">
    <property type="entry name" value="PROKAR_LIPOPROTEIN"/>
    <property type="match status" value="1"/>
</dbReference>
<evidence type="ECO:0000313" key="3">
    <source>
        <dbReference type="Proteomes" id="UP000605013"/>
    </source>
</evidence>
<dbReference type="RefSeq" id="WP_203000106.1">
    <property type="nucleotide sequence ID" value="NZ_JAEMEF010000005.1"/>
</dbReference>
<protein>
    <submittedName>
        <fullName evidence="2">DUF4856 domain-containing protein</fullName>
    </submittedName>
</protein>